<dbReference type="RefSeq" id="WP_134453881.1">
    <property type="nucleotide sequence ID" value="NZ_SOFL01000034.1"/>
</dbReference>
<keyword evidence="2" id="KW-1185">Reference proteome</keyword>
<dbReference type="OrthoDB" id="8421706at2"/>
<evidence type="ECO:0008006" key="3">
    <source>
        <dbReference type="Google" id="ProtNLM"/>
    </source>
</evidence>
<sequence length="111" mass="12032">MTELNWAPTSCTIPTVEQPLREEEFAALFRDALTGIVRSDATTAVFRLHSECKGRARDLAARETSCCSFFTFAFDDRDGELAMTITVPEAQTMVLTALVDAAARAAQLAGA</sequence>
<gene>
    <name evidence="1" type="ORF">E3O42_10420</name>
</gene>
<dbReference type="EMBL" id="SOFL01000034">
    <property type="protein sequence ID" value="TFC01517.1"/>
    <property type="molecule type" value="Genomic_DNA"/>
</dbReference>
<dbReference type="Proteomes" id="UP000297907">
    <property type="component" value="Unassembled WGS sequence"/>
</dbReference>
<protein>
    <recommendedName>
        <fullName evidence="3">Arsenate reductase</fullName>
    </recommendedName>
</protein>
<evidence type="ECO:0000313" key="2">
    <source>
        <dbReference type="Proteomes" id="UP000297907"/>
    </source>
</evidence>
<reference evidence="1 2" key="1">
    <citation type="submission" date="2019-03" db="EMBL/GenBank/DDBJ databases">
        <title>Genomics of glacier-inhabiting Cryobacterium strains.</title>
        <authorList>
            <person name="Liu Q."/>
            <person name="Xin Y.-H."/>
        </authorList>
    </citation>
    <scope>NUCLEOTIDE SEQUENCE [LARGE SCALE GENOMIC DNA]</scope>
    <source>
        <strain evidence="1 2">RHLS22-1</strain>
    </source>
</reference>
<accession>A0A4R8W313</accession>
<dbReference type="AlphaFoldDB" id="A0A4R8W313"/>
<organism evidence="1 2">
    <name type="scientific">Cryobacterium adonitolivorans</name>
    <dbReference type="NCBI Taxonomy" id="1259189"/>
    <lineage>
        <taxon>Bacteria</taxon>
        <taxon>Bacillati</taxon>
        <taxon>Actinomycetota</taxon>
        <taxon>Actinomycetes</taxon>
        <taxon>Micrococcales</taxon>
        <taxon>Microbacteriaceae</taxon>
        <taxon>Cryobacterium</taxon>
    </lineage>
</organism>
<name>A0A4R8W313_9MICO</name>
<proteinExistence type="predicted"/>
<comment type="caution">
    <text evidence="1">The sequence shown here is derived from an EMBL/GenBank/DDBJ whole genome shotgun (WGS) entry which is preliminary data.</text>
</comment>
<evidence type="ECO:0000313" key="1">
    <source>
        <dbReference type="EMBL" id="TFC01517.1"/>
    </source>
</evidence>